<dbReference type="RefSeq" id="WP_307905566.1">
    <property type="nucleotide sequence ID" value="NZ_AP027060.1"/>
</dbReference>
<keyword evidence="3" id="KW-0067">ATP-binding</keyword>
<gene>
    <name evidence="5" type="primary">gspE_2</name>
    <name evidence="5" type="ORF">HLVA_22710</name>
</gene>
<dbReference type="Proteomes" id="UP001321582">
    <property type="component" value="Plasmid pHIC"/>
</dbReference>
<feature type="domain" description="Bacterial type II secretion system protein E" evidence="4">
    <location>
        <begin position="304"/>
        <end position="318"/>
    </location>
</feature>
<dbReference type="SMART" id="SM00382">
    <property type="entry name" value="AAA"/>
    <property type="match status" value="1"/>
</dbReference>
<dbReference type="Gene3D" id="3.30.450.90">
    <property type="match status" value="1"/>
</dbReference>
<dbReference type="InterPro" id="IPR027417">
    <property type="entry name" value="P-loop_NTPase"/>
</dbReference>
<dbReference type="KEGG" id="haby:HLVA_22710"/>
<dbReference type="AlphaFoldDB" id="A0AAU9DNP9"/>
<geneLocation type="plasmid" evidence="5 6">
    <name>pHIC</name>
</geneLocation>
<dbReference type="GO" id="GO:0005886">
    <property type="term" value="C:plasma membrane"/>
    <property type="evidence" value="ECO:0007669"/>
    <property type="project" value="TreeGrafter"/>
</dbReference>
<dbReference type="PROSITE" id="PS00662">
    <property type="entry name" value="T2SP_E"/>
    <property type="match status" value="1"/>
</dbReference>
<dbReference type="PANTHER" id="PTHR30258:SF3">
    <property type="entry name" value="SLL1921 PROTEIN"/>
    <property type="match status" value="1"/>
</dbReference>
<keyword evidence="2" id="KW-0547">Nucleotide-binding</keyword>
<dbReference type="EMBL" id="AP027060">
    <property type="protein sequence ID" value="BDU51702.1"/>
    <property type="molecule type" value="Genomic_DNA"/>
</dbReference>
<evidence type="ECO:0000313" key="6">
    <source>
        <dbReference type="Proteomes" id="UP001321582"/>
    </source>
</evidence>
<evidence type="ECO:0000256" key="2">
    <source>
        <dbReference type="ARBA" id="ARBA00022741"/>
    </source>
</evidence>
<accession>A0AAU9DNP9</accession>
<reference evidence="5 6" key="1">
    <citation type="submission" date="2022-11" db="EMBL/GenBank/DDBJ databases">
        <title>Haliovirga abyssi gen. nov., sp. nov., a mesophilic fermentative bacterium isolated from the Iheya North hydrothermal field and the proposal of Haliovirgaceae fam. nov.</title>
        <authorList>
            <person name="Miyazaki U."/>
            <person name="Tame A."/>
            <person name="Miyazaki J."/>
            <person name="Takai K."/>
            <person name="Sawayama S."/>
            <person name="Kitajima M."/>
            <person name="Okamoto A."/>
            <person name="Nakagawa S."/>
        </authorList>
    </citation>
    <scope>NUCLEOTIDE SEQUENCE [LARGE SCALE GENOMIC DNA]</scope>
    <source>
        <strain evidence="5 6">IC12</strain>
        <plasmid evidence="5 6">pHIC</plasmid>
    </source>
</reference>
<evidence type="ECO:0000313" key="5">
    <source>
        <dbReference type="EMBL" id="BDU51702.1"/>
    </source>
</evidence>
<dbReference type="InterPro" id="IPR003593">
    <property type="entry name" value="AAA+_ATPase"/>
</dbReference>
<dbReference type="FunFam" id="3.30.450.90:FF:000001">
    <property type="entry name" value="Type II secretion system ATPase GspE"/>
    <property type="match status" value="1"/>
</dbReference>
<protein>
    <submittedName>
        <fullName evidence="5">General secretion pathway protein GspE</fullName>
    </submittedName>
</protein>
<dbReference type="GO" id="GO:0005524">
    <property type="term" value="F:ATP binding"/>
    <property type="evidence" value="ECO:0007669"/>
    <property type="project" value="UniProtKB-KW"/>
</dbReference>
<keyword evidence="5" id="KW-0614">Plasmid</keyword>
<organism evidence="5 6">
    <name type="scientific">Haliovirga abyssi</name>
    <dbReference type="NCBI Taxonomy" id="2996794"/>
    <lineage>
        <taxon>Bacteria</taxon>
        <taxon>Fusobacteriati</taxon>
        <taxon>Fusobacteriota</taxon>
        <taxon>Fusobacteriia</taxon>
        <taxon>Fusobacteriales</taxon>
        <taxon>Haliovirgaceae</taxon>
        <taxon>Haliovirga</taxon>
    </lineage>
</organism>
<dbReference type="Pfam" id="PF00437">
    <property type="entry name" value="T2SSE"/>
    <property type="match status" value="1"/>
</dbReference>
<dbReference type="GO" id="GO:0016887">
    <property type="term" value="F:ATP hydrolysis activity"/>
    <property type="evidence" value="ECO:0007669"/>
    <property type="project" value="TreeGrafter"/>
</dbReference>
<evidence type="ECO:0000256" key="3">
    <source>
        <dbReference type="ARBA" id="ARBA00022840"/>
    </source>
</evidence>
<dbReference type="FunFam" id="3.40.50.300:FF:000398">
    <property type="entry name" value="Type IV pilus assembly ATPase PilB"/>
    <property type="match status" value="1"/>
</dbReference>
<dbReference type="SUPFAM" id="SSF52540">
    <property type="entry name" value="P-loop containing nucleoside triphosphate hydrolases"/>
    <property type="match status" value="1"/>
</dbReference>
<dbReference type="PANTHER" id="PTHR30258">
    <property type="entry name" value="TYPE II SECRETION SYSTEM PROTEIN GSPE-RELATED"/>
    <property type="match status" value="1"/>
</dbReference>
<dbReference type="CDD" id="cd01129">
    <property type="entry name" value="PulE-GspE-like"/>
    <property type="match status" value="1"/>
</dbReference>
<dbReference type="Gene3D" id="3.40.50.300">
    <property type="entry name" value="P-loop containing nucleotide triphosphate hydrolases"/>
    <property type="match status" value="1"/>
</dbReference>
<sequence>MRNIEKIIKKYNLIIKEKDKNSIIFFSKLNHNAQVIHEIEVFLGKKVKIEKLENEEFIKLDYEKEEWKSDILGEVDITGFKSFLENENIKNVEDIEEMANEAPIINLVNMIIANAVKRDSSDIHIEPFEQGVVVRYRVDGVLINIGILPLYIAPALVTRIKIMASLDIAERRIPQDGRIRIKIFSREVDIRVAIAPIINGENITLRILDKKKSLLKLENIGFDTYNLKKYYEILKNTTGIILVTGPTGSGKTTTLYATLNYLNASEKKIITIEDPIEYQISGVNQMQVKPEINFTFANGLRSILRQDPDIIMIGEIRDTETAKIAVQAALTGHLVLATLHTNDAPSSIMRLKDLGVEDYLLAASLKGIIAQRLVRKICPDCKEEKKLKDESHKRCITCNDIGYVGRLGLFEVMNITDDIKRMISEKRELQDIIKESKKNGMRTIFEDGEKKIEDGITTIEEVIRVTSG</sequence>
<comment type="similarity">
    <text evidence="1">Belongs to the GSP E family.</text>
</comment>
<evidence type="ECO:0000256" key="1">
    <source>
        <dbReference type="ARBA" id="ARBA00006611"/>
    </source>
</evidence>
<name>A0AAU9DNP9_9FUSO</name>
<proteinExistence type="inferred from homology"/>
<evidence type="ECO:0000259" key="4">
    <source>
        <dbReference type="PROSITE" id="PS00662"/>
    </source>
</evidence>
<dbReference type="InterPro" id="IPR001482">
    <property type="entry name" value="T2SS/T4SS_dom"/>
</dbReference>
<keyword evidence="6" id="KW-1185">Reference proteome</keyword>